<name>A0A371NVL1_9MICO</name>
<proteinExistence type="predicted"/>
<keyword evidence="1" id="KW-0121">Carboxypeptidase</keyword>
<keyword evidence="4" id="KW-0808">Transferase</keyword>
<dbReference type="GO" id="GO:0008955">
    <property type="term" value="F:peptidoglycan glycosyltransferase activity"/>
    <property type="evidence" value="ECO:0007669"/>
    <property type="project" value="UniProtKB-EC"/>
</dbReference>
<evidence type="ECO:0000259" key="10">
    <source>
        <dbReference type="PROSITE" id="PS51178"/>
    </source>
</evidence>
<dbReference type="SMART" id="SM00740">
    <property type="entry name" value="PASTA"/>
    <property type="match status" value="2"/>
</dbReference>
<dbReference type="SUPFAM" id="SSF53955">
    <property type="entry name" value="Lysozyme-like"/>
    <property type="match status" value="1"/>
</dbReference>
<feature type="region of interest" description="Disordered" evidence="9">
    <location>
        <begin position="841"/>
        <end position="868"/>
    </location>
</feature>
<evidence type="ECO:0000256" key="2">
    <source>
        <dbReference type="ARBA" id="ARBA00022670"/>
    </source>
</evidence>
<evidence type="ECO:0000256" key="8">
    <source>
        <dbReference type="ARBA" id="ARBA00049902"/>
    </source>
</evidence>
<evidence type="ECO:0000313" key="11">
    <source>
        <dbReference type="EMBL" id="REJ05914.1"/>
    </source>
</evidence>
<evidence type="ECO:0000256" key="5">
    <source>
        <dbReference type="ARBA" id="ARBA00022801"/>
    </source>
</evidence>
<dbReference type="SUPFAM" id="SSF56601">
    <property type="entry name" value="beta-lactamase/transpeptidase-like"/>
    <property type="match status" value="1"/>
</dbReference>
<protein>
    <submittedName>
        <fullName evidence="11">PASTA domain-containing protein</fullName>
    </submittedName>
</protein>
<dbReference type="GO" id="GO:0006508">
    <property type="term" value="P:proteolysis"/>
    <property type="evidence" value="ECO:0007669"/>
    <property type="project" value="UniProtKB-KW"/>
</dbReference>
<dbReference type="Gene3D" id="3.40.710.10">
    <property type="entry name" value="DD-peptidase/beta-lactamase superfamily"/>
    <property type="match status" value="1"/>
</dbReference>
<reference evidence="11 12" key="1">
    <citation type="submission" date="2018-08" db="EMBL/GenBank/DDBJ databases">
        <title>Isolation, diversity and antifungal activity of Actinobacteria from cow dung.</title>
        <authorList>
            <person name="Ling L."/>
        </authorList>
    </citation>
    <scope>NUCLEOTIDE SEQUENCE [LARGE SCALE GENOMIC DNA]</scope>
    <source>
        <strain evidence="11 12">NEAU-LLE</strain>
    </source>
</reference>
<dbReference type="GO" id="GO:0008658">
    <property type="term" value="F:penicillin binding"/>
    <property type="evidence" value="ECO:0007669"/>
    <property type="project" value="InterPro"/>
</dbReference>
<dbReference type="PANTHER" id="PTHR32282">
    <property type="entry name" value="BINDING PROTEIN TRANSPEPTIDASE, PUTATIVE-RELATED"/>
    <property type="match status" value="1"/>
</dbReference>
<evidence type="ECO:0000256" key="4">
    <source>
        <dbReference type="ARBA" id="ARBA00022679"/>
    </source>
</evidence>
<feature type="domain" description="PASTA" evidence="10">
    <location>
        <begin position="742"/>
        <end position="807"/>
    </location>
</feature>
<comment type="catalytic activity">
    <reaction evidence="7">
        <text>Preferential cleavage: (Ac)2-L-Lys-D-Ala-|-D-Ala. Also transpeptidation of peptidyl-alanyl moieties that are N-acyl substituents of D-alanine.</text>
        <dbReference type="EC" id="3.4.16.4"/>
    </reaction>
</comment>
<accession>A0A371NVL1</accession>
<dbReference type="AlphaFoldDB" id="A0A371NVL1"/>
<dbReference type="InterPro" id="IPR050396">
    <property type="entry name" value="Glycosyltr_51/Transpeptidase"/>
</dbReference>
<dbReference type="GO" id="GO:0009002">
    <property type="term" value="F:serine-type D-Ala-D-Ala carboxypeptidase activity"/>
    <property type="evidence" value="ECO:0007669"/>
    <property type="project" value="UniProtKB-EC"/>
</dbReference>
<dbReference type="RefSeq" id="WP_116241846.1">
    <property type="nucleotide sequence ID" value="NZ_QUAB01000039.1"/>
</dbReference>
<dbReference type="InterPro" id="IPR036950">
    <property type="entry name" value="PBP_transglycosylase"/>
</dbReference>
<evidence type="ECO:0000256" key="1">
    <source>
        <dbReference type="ARBA" id="ARBA00022645"/>
    </source>
</evidence>
<organism evidence="11 12">
    <name type="scientific">Microbacterium bovistercoris</name>
    <dbReference type="NCBI Taxonomy" id="2293570"/>
    <lineage>
        <taxon>Bacteria</taxon>
        <taxon>Bacillati</taxon>
        <taxon>Actinomycetota</taxon>
        <taxon>Actinomycetes</taxon>
        <taxon>Micrococcales</taxon>
        <taxon>Microbacteriaceae</taxon>
        <taxon>Microbacterium</taxon>
    </lineage>
</organism>
<evidence type="ECO:0000256" key="7">
    <source>
        <dbReference type="ARBA" id="ARBA00034000"/>
    </source>
</evidence>
<dbReference type="Gene3D" id="1.10.3810.10">
    <property type="entry name" value="Biosynthetic peptidoglycan transglycosylase-like"/>
    <property type="match status" value="1"/>
</dbReference>
<keyword evidence="12" id="KW-1185">Reference proteome</keyword>
<keyword evidence="6" id="KW-0511">Multifunctional enzyme</keyword>
<gene>
    <name evidence="11" type="ORF">DY023_08210</name>
</gene>
<keyword evidence="5" id="KW-0378">Hydrolase</keyword>
<dbReference type="CDD" id="cd06577">
    <property type="entry name" value="PASTA_pknB"/>
    <property type="match status" value="2"/>
</dbReference>
<dbReference type="Gene3D" id="3.30.10.20">
    <property type="match status" value="2"/>
</dbReference>
<keyword evidence="3" id="KW-0328">Glycosyltransferase</keyword>
<dbReference type="InterPro" id="IPR001264">
    <property type="entry name" value="Glyco_trans_51"/>
</dbReference>
<evidence type="ECO:0000256" key="6">
    <source>
        <dbReference type="ARBA" id="ARBA00023268"/>
    </source>
</evidence>
<dbReference type="InterPro" id="IPR005543">
    <property type="entry name" value="PASTA_dom"/>
</dbReference>
<dbReference type="Pfam" id="PF00912">
    <property type="entry name" value="Transgly"/>
    <property type="match status" value="1"/>
</dbReference>
<comment type="caution">
    <text evidence="11">The sequence shown here is derived from an EMBL/GenBank/DDBJ whole genome shotgun (WGS) entry which is preliminary data.</text>
</comment>
<feature type="domain" description="PASTA" evidence="10">
    <location>
        <begin position="811"/>
        <end position="875"/>
    </location>
</feature>
<dbReference type="PROSITE" id="PS51178">
    <property type="entry name" value="PASTA"/>
    <property type="match status" value="2"/>
</dbReference>
<comment type="catalytic activity">
    <reaction evidence="8">
        <text>[GlcNAc-(1-&gt;4)-Mur2Ac(oyl-L-Ala-gamma-D-Glu-L-Lys-D-Ala-D-Ala)](n)-di-trans,octa-cis-undecaprenyl diphosphate + beta-D-GlcNAc-(1-&gt;4)-Mur2Ac(oyl-L-Ala-gamma-D-Glu-L-Lys-D-Ala-D-Ala)-di-trans,octa-cis-undecaprenyl diphosphate = [GlcNAc-(1-&gt;4)-Mur2Ac(oyl-L-Ala-gamma-D-Glu-L-Lys-D-Ala-D-Ala)](n+1)-di-trans,octa-cis-undecaprenyl diphosphate + di-trans,octa-cis-undecaprenyl diphosphate + H(+)</text>
        <dbReference type="Rhea" id="RHEA:23708"/>
        <dbReference type="Rhea" id="RHEA-COMP:9602"/>
        <dbReference type="Rhea" id="RHEA-COMP:9603"/>
        <dbReference type="ChEBI" id="CHEBI:15378"/>
        <dbReference type="ChEBI" id="CHEBI:58405"/>
        <dbReference type="ChEBI" id="CHEBI:60033"/>
        <dbReference type="ChEBI" id="CHEBI:78435"/>
        <dbReference type="EC" id="2.4.99.28"/>
    </reaction>
</comment>
<dbReference type="Proteomes" id="UP000262172">
    <property type="component" value="Unassembled WGS sequence"/>
</dbReference>
<evidence type="ECO:0000256" key="9">
    <source>
        <dbReference type="SAM" id="MobiDB-lite"/>
    </source>
</evidence>
<evidence type="ECO:0000256" key="3">
    <source>
        <dbReference type="ARBA" id="ARBA00022676"/>
    </source>
</evidence>
<dbReference type="GO" id="GO:0030288">
    <property type="term" value="C:outer membrane-bounded periplasmic space"/>
    <property type="evidence" value="ECO:0007669"/>
    <property type="project" value="TreeGrafter"/>
</dbReference>
<dbReference type="InterPro" id="IPR023346">
    <property type="entry name" value="Lysozyme-like_dom_sf"/>
</dbReference>
<dbReference type="InterPro" id="IPR001460">
    <property type="entry name" value="PCN-bd_Tpept"/>
</dbReference>
<dbReference type="EMBL" id="QUAB01000039">
    <property type="protein sequence ID" value="REJ05914.1"/>
    <property type="molecule type" value="Genomic_DNA"/>
</dbReference>
<sequence>MPQTKRTVKGVLGGLLGLVGLSAVAGLLVTATVTPAIAMAGYTGSQALTLFDELPSYLKPSEPMAPTTIYANDTNGKPFKLATFYEQNRTPITFSQLSPTLVDAVLSSEDKNFYSHGGVNLLQTVKAAVENVTDTSSRGASTITQQYVKNVLIQQCEQDVPPEDDHYEDKMQQCFMDAAQAKGSAGIQRKLQEMRYALQVEKDYSKNDILLGYLNVSNFGGTTYGIEAAAQRYFSTSASKVTLVQAATLAGMVQEPNLLRIDRPGGTWTKTVDGQEVGQNSEADGYATTKDRRDYVLGQMYRNGQITKAQYDEAKATPVTPQLSNTSQGCSTAGDNAYFCKYVQSVLKSDPAFGATKEEREANLKRGGMSVYTTLDMRLQGPAIKAVHDRVPATMAGIALGGAGVSVEATTGRVLAMAQNTSFSESADASLAKGQSSQVFAADSKHGGGIGFQVGSTYKLFTLIDWLEKGHSVNEVLDGTTGAVFGTYKRDGCGGNYTLPRQSDRAIGNSGGNRGYTGSVMRFTAASLNSGFLAMAKQLNLCDINEVAKRMGVHLGSMHDVTVQDNKYNPGANDPFPSVLGSKNIAPLQIAGAYATVANKGKYCEPRVIDKVIGQDGKEIAPPKQSCTQVISPEVAATAAHALRGVMDGGTGGRANPRNGVQLIGKTGTAEKAHTMLVESSTRVATAVWVGNVTGDERLSRKSYKGIQLNNIRYPMAKAIQGAANDIYGGDAFPSPDKNLTRKVVKDLPNVVGMTVDAATKTLEDAGFQVSVGPAVDSNQPAGIVAAQAPGAGQVAAGTTVTISPSTGKQAVTGIPVPDVTGKSAAEAIIQLNGAGFSNIDWGGRCQPSSQVSETDPPAGTIAQADQRIKLECENGNGR</sequence>
<dbReference type="GO" id="GO:0009252">
    <property type="term" value="P:peptidoglycan biosynthetic process"/>
    <property type="evidence" value="ECO:0007669"/>
    <property type="project" value="TreeGrafter"/>
</dbReference>
<dbReference type="InterPro" id="IPR012338">
    <property type="entry name" value="Beta-lactam/transpept-like"/>
</dbReference>
<keyword evidence="2" id="KW-0645">Protease</keyword>
<dbReference type="PANTHER" id="PTHR32282:SF33">
    <property type="entry name" value="PEPTIDOGLYCAN GLYCOSYLTRANSFERASE"/>
    <property type="match status" value="1"/>
</dbReference>
<dbReference type="Pfam" id="PF03793">
    <property type="entry name" value="PASTA"/>
    <property type="match status" value="2"/>
</dbReference>
<dbReference type="Pfam" id="PF00905">
    <property type="entry name" value="Transpeptidase"/>
    <property type="match status" value="1"/>
</dbReference>
<evidence type="ECO:0000313" key="12">
    <source>
        <dbReference type="Proteomes" id="UP000262172"/>
    </source>
</evidence>
<dbReference type="OrthoDB" id="9766909at2"/>